<comment type="similarity">
    <text evidence="3 12">Belongs to the thiolase-like superfamily. Thiolase family.</text>
</comment>
<dbReference type="InterPro" id="IPR020617">
    <property type="entry name" value="Thiolase_C"/>
</dbReference>
<feature type="domain" description="Thiolase N-terminal" evidence="13">
    <location>
        <begin position="5"/>
        <end position="267"/>
    </location>
</feature>
<gene>
    <name evidence="15" type="ORF">P255_02006</name>
</gene>
<feature type="domain" description="Thiolase C-terminal" evidence="14">
    <location>
        <begin position="276"/>
        <end position="399"/>
    </location>
</feature>
<sequence>MKNAYIVDAIRTPFGRYAGGLASVRADDLGALPIKALMQRNPSVDWQQVDDVIYGCANQAGEDNRNVGRMSSLLAGLPYQVPATTINRLCGSSLDAIAMAARTIKAGEADLIIAGGVESMSRAPFVMGKSETAYGRTQKIEDTTMGWRFINPKLKEMYGVDTMPQTAENVAAQFHISREDQDKFALTSQQRTAAAQAKGYFANEIVPVTIPQRKGDPIVIDTDEHPRATTLETLTKLKPVVKAEGTVTAGNASGINDGAAALLIASDEAITKYELKARAKIIAATTVGVEPRIMGFAPAPAIKKLLKQANLTLAQMDVIELNEAFAAQALACTRDLGLADDDARVNPNGGAIALGHPLGASGARLVTTALNQLEQTGGKYALCSMCIGVGQGIALIIERV</sequence>
<keyword evidence="8 12" id="KW-0012">Acyltransferase</keyword>
<keyword evidence="7" id="KW-0058">Aromatic hydrocarbons catabolism</keyword>
<organism evidence="15 16">
    <name type="scientific">Acinetobacter brisouii CIP 110357</name>
    <dbReference type="NCBI Taxonomy" id="1341683"/>
    <lineage>
        <taxon>Bacteria</taxon>
        <taxon>Pseudomonadati</taxon>
        <taxon>Pseudomonadota</taxon>
        <taxon>Gammaproteobacteria</taxon>
        <taxon>Moraxellales</taxon>
        <taxon>Moraxellaceae</taxon>
        <taxon>Acinetobacter</taxon>
    </lineage>
</organism>
<evidence type="ECO:0000313" key="16">
    <source>
        <dbReference type="Proteomes" id="UP000018418"/>
    </source>
</evidence>
<evidence type="ECO:0000256" key="12">
    <source>
        <dbReference type="RuleBase" id="RU003557"/>
    </source>
</evidence>
<evidence type="ECO:0000313" key="15">
    <source>
        <dbReference type="EMBL" id="ESK51491.1"/>
    </source>
</evidence>
<dbReference type="NCBIfam" id="TIGR02430">
    <property type="entry name" value="pcaF"/>
    <property type="match status" value="1"/>
</dbReference>
<keyword evidence="16" id="KW-1185">Reference proteome</keyword>
<dbReference type="InterPro" id="IPR020615">
    <property type="entry name" value="Thiolase_acyl_enz_int_AS"/>
</dbReference>
<feature type="active site" description="Proton acceptor" evidence="11">
    <location>
        <position position="386"/>
    </location>
</feature>
<dbReference type="InterPro" id="IPR020610">
    <property type="entry name" value="Thiolase_AS"/>
</dbReference>
<dbReference type="RefSeq" id="WP_004899690.1">
    <property type="nucleotide sequence ID" value="NZ_KI530762.1"/>
</dbReference>
<dbReference type="HOGENOM" id="CLU_031026_0_0_6"/>
<comment type="pathway">
    <text evidence="2">Aromatic compound metabolism; beta-ketoadipate pathway; acetyl-CoA and succinyl-CoA from 3-oxoadipate: step 2/2.</text>
</comment>
<evidence type="ECO:0000256" key="11">
    <source>
        <dbReference type="PIRSR" id="PIRSR000429-1"/>
    </source>
</evidence>
<evidence type="ECO:0000256" key="7">
    <source>
        <dbReference type="ARBA" id="ARBA00022797"/>
    </source>
</evidence>
<dbReference type="CDD" id="cd00751">
    <property type="entry name" value="thiolase"/>
    <property type="match status" value="1"/>
</dbReference>
<dbReference type="PANTHER" id="PTHR18919">
    <property type="entry name" value="ACETYL-COA C-ACYLTRANSFERASE"/>
    <property type="match status" value="1"/>
</dbReference>
<dbReference type="OrthoDB" id="9764638at2"/>
<proteinExistence type="inferred from homology"/>
<dbReference type="Gene3D" id="3.40.47.10">
    <property type="match status" value="1"/>
</dbReference>
<keyword evidence="6 12" id="KW-0808">Transferase</keyword>
<evidence type="ECO:0000256" key="3">
    <source>
        <dbReference type="ARBA" id="ARBA00010982"/>
    </source>
</evidence>
<evidence type="ECO:0000259" key="14">
    <source>
        <dbReference type="Pfam" id="PF02803"/>
    </source>
</evidence>
<dbReference type="GO" id="GO:0033812">
    <property type="term" value="F:3-oxoadipyl-CoA thiolase activity"/>
    <property type="evidence" value="ECO:0007669"/>
    <property type="project" value="UniProtKB-EC"/>
</dbReference>
<dbReference type="EC" id="2.3.1.174" evidence="4"/>
<evidence type="ECO:0000256" key="2">
    <source>
        <dbReference type="ARBA" id="ARBA00005071"/>
    </source>
</evidence>
<dbReference type="InterPro" id="IPR002155">
    <property type="entry name" value="Thiolase"/>
</dbReference>
<accession>V2USA0</accession>
<dbReference type="InterPro" id="IPR020613">
    <property type="entry name" value="Thiolase_CS"/>
</dbReference>
<dbReference type="SUPFAM" id="SSF53901">
    <property type="entry name" value="Thiolase-like"/>
    <property type="match status" value="2"/>
</dbReference>
<comment type="function">
    <text evidence="1">Catalyzes thiolytic cleavage of beta-ketoadipyl-CoA to succinyl-CoA and acetyl-CoA.</text>
</comment>
<evidence type="ECO:0000256" key="4">
    <source>
        <dbReference type="ARBA" id="ARBA00012233"/>
    </source>
</evidence>
<evidence type="ECO:0000256" key="5">
    <source>
        <dbReference type="ARBA" id="ARBA00016181"/>
    </source>
</evidence>
<evidence type="ECO:0000256" key="8">
    <source>
        <dbReference type="ARBA" id="ARBA00023315"/>
    </source>
</evidence>
<dbReference type="InterPro" id="IPR020616">
    <property type="entry name" value="Thiolase_N"/>
</dbReference>
<dbReference type="PIRSF" id="PIRSF000429">
    <property type="entry name" value="Ac-CoA_Ac_transf"/>
    <property type="match status" value="1"/>
</dbReference>
<protein>
    <recommendedName>
        <fullName evidence="5">Beta-ketoadipyl-CoA thiolase</fullName>
        <ecNumber evidence="4">2.3.1.174</ecNumber>
    </recommendedName>
    <alternativeName>
        <fullName evidence="9">3-oxoadipyl-CoA thiolase</fullName>
    </alternativeName>
</protein>
<evidence type="ECO:0000256" key="6">
    <source>
        <dbReference type="ARBA" id="ARBA00022679"/>
    </source>
</evidence>
<evidence type="ECO:0000256" key="10">
    <source>
        <dbReference type="ARBA" id="ARBA00048527"/>
    </source>
</evidence>
<dbReference type="FunFam" id="3.40.47.10:FF:000010">
    <property type="entry name" value="Acetyl-CoA acetyltransferase (Thiolase)"/>
    <property type="match status" value="1"/>
</dbReference>
<dbReference type="PANTHER" id="PTHR18919:SF107">
    <property type="entry name" value="ACETYL-COA ACETYLTRANSFERASE, CYTOSOLIC"/>
    <property type="match status" value="1"/>
</dbReference>
<dbReference type="Pfam" id="PF02803">
    <property type="entry name" value="Thiolase_C"/>
    <property type="match status" value="1"/>
</dbReference>
<dbReference type="PROSITE" id="PS00098">
    <property type="entry name" value="THIOLASE_1"/>
    <property type="match status" value="1"/>
</dbReference>
<dbReference type="NCBIfam" id="NF006551">
    <property type="entry name" value="PRK09050.1"/>
    <property type="match status" value="1"/>
</dbReference>
<dbReference type="EMBL" id="AYEU01000006">
    <property type="protein sequence ID" value="ESK51491.1"/>
    <property type="molecule type" value="Genomic_DNA"/>
</dbReference>
<comment type="catalytic activity">
    <reaction evidence="10">
        <text>succinyl-CoA + acetyl-CoA = 3-oxoadipyl-CoA + CoA</text>
        <dbReference type="Rhea" id="RHEA:19481"/>
        <dbReference type="ChEBI" id="CHEBI:57287"/>
        <dbReference type="ChEBI" id="CHEBI:57288"/>
        <dbReference type="ChEBI" id="CHEBI:57292"/>
        <dbReference type="ChEBI" id="CHEBI:57348"/>
        <dbReference type="EC" id="2.3.1.174"/>
    </reaction>
</comment>
<feature type="active site" description="Proton acceptor" evidence="11">
    <location>
        <position position="356"/>
    </location>
</feature>
<dbReference type="NCBIfam" id="TIGR01930">
    <property type="entry name" value="AcCoA-C-Actrans"/>
    <property type="match status" value="1"/>
</dbReference>
<dbReference type="AlphaFoldDB" id="V2USA0"/>
<dbReference type="PROSITE" id="PS00737">
    <property type="entry name" value="THIOLASE_2"/>
    <property type="match status" value="1"/>
</dbReference>
<feature type="active site" description="Acyl-thioester intermediate" evidence="11">
    <location>
        <position position="90"/>
    </location>
</feature>
<evidence type="ECO:0000259" key="13">
    <source>
        <dbReference type="Pfam" id="PF00108"/>
    </source>
</evidence>
<dbReference type="PATRIC" id="fig|1341683.3.peg.1993"/>
<dbReference type="Proteomes" id="UP000018418">
    <property type="component" value="Unassembled WGS sequence"/>
</dbReference>
<dbReference type="InterPro" id="IPR012793">
    <property type="entry name" value="PcaF"/>
</dbReference>
<name>V2USA0_9GAMM</name>
<evidence type="ECO:0000256" key="1">
    <source>
        <dbReference type="ARBA" id="ARBA00003720"/>
    </source>
</evidence>
<reference evidence="15 16" key="1">
    <citation type="submission" date="2013-10" db="EMBL/GenBank/DDBJ databases">
        <title>The Genome Sequence of Acinetobacter brisouii CIP 110357.</title>
        <authorList>
            <consortium name="The Broad Institute Genomics Platform"/>
            <consortium name="The Broad Institute Genome Sequencing Center for Infectious Disease"/>
            <person name="Cerqueira G."/>
            <person name="Feldgarden M."/>
            <person name="Courvalin P."/>
            <person name="Grillot-Courvalin C."/>
            <person name="Clermont D."/>
            <person name="Rocha E."/>
            <person name="Yoon E.-J."/>
            <person name="Nemec A."/>
            <person name="Young S.K."/>
            <person name="Zeng Q."/>
            <person name="Gargeya S."/>
            <person name="Fitzgerald M."/>
            <person name="Abouelleil A."/>
            <person name="Alvarado L."/>
            <person name="Berlin A.M."/>
            <person name="Chapman S.B."/>
            <person name="Gainer-Dewar J."/>
            <person name="Goldberg J."/>
            <person name="Gnerre S."/>
            <person name="Griggs A."/>
            <person name="Gujja S."/>
            <person name="Hansen M."/>
            <person name="Howarth C."/>
            <person name="Imamovic A."/>
            <person name="Ireland A."/>
            <person name="Larimer J."/>
            <person name="McCowan C."/>
            <person name="Murphy C."/>
            <person name="Pearson M."/>
            <person name="Poon T.W."/>
            <person name="Priest M."/>
            <person name="Roberts A."/>
            <person name="Saif S."/>
            <person name="Shea T."/>
            <person name="Sykes S."/>
            <person name="Wortman J."/>
            <person name="Nusbaum C."/>
            <person name="Birren B."/>
        </authorList>
    </citation>
    <scope>NUCLEOTIDE SEQUENCE [LARGE SCALE GENOMIC DNA]</scope>
    <source>
        <strain evidence="15 16">CIP 110357</strain>
    </source>
</reference>
<dbReference type="GO" id="GO:0019619">
    <property type="term" value="P:3,4-dihydroxybenzoate catabolic process"/>
    <property type="evidence" value="ECO:0007669"/>
    <property type="project" value="InterPro"/>
</dbReference>
<dbReference type="Pfam" id="PF00108">
    <property type="entry name" value="Thiolase_N"/>
    <property type="match status" value="1"/>
</dbReference>
<comment type="caution">
    <text evidence="15">The sequence shown here is derived from an EMBL/GenBank/DDBJ whole genome shotgun (WGS) entry which is preliminary data.</text>
</comment>
<dbReference type="InterPro" id="IPR016039">
    <property type="entry name" value="Thiolase-like"/>
</dbReference>
<evidence type="ECO:0000256" key="9">
    <source>
        <dbReference type="ARBA" id="ARBA00041222"/>
    </source>
</evidence>
<dbReference type="PROSITE" id="PS00099">
    <property type="entry name" value="THIOLASE_3"/>
    <property type="match status" value="1"/>
</dbReference>